<protein>
    <submittedName>
        <fullName evidence="1">Protein RIK</fullName>
    </submittedName>
</protein>
<gene>
    <name evidence="1" type="ORF">KPL71_019446</name>
</gene>
<evidence type="ECO:0000313" key="1">
    <source>
        <dbReference type="EMBL" id="KAH9740336.1"/>
    </source>
</evidence>
<dbReference type="EMBL" id="CM039175">
    <property type="protein sequence ID" value="KAH9740336.1"/>
    <property type="molecule type" value="Genomic_DNA"/>
</dbReference>
<proteinExistence type="predicted"/>
<name>A0ACB8K7K1_CITSI</name>
<keyword evidence="2" id="KW-1185">Reference proteome</keyword>
<accession>A0ACB8K7K1</accession>
<evidence type="ECO:0000313" key="2">
    <source>
        <dbReference type="Proteomes" id="UP000829398"/>
    </source>
</evidence>
<comment type="caution">
    <text evidence="1">The sequence shown here is derived from an EMBL/GenBank/DDBJ whole genome shotgun (WGS) entry which is preliminary data.</text>
</comment>
<dbReference type="Proteomes" id="UP000829398">
    <property type="component" value="Chromosome 6"/>
</dbReference>
<organism evidence="1 2">
    <name type="scientific">Citrus sinensis</name>
    <name type="common">Sweet orange</name>
    <name type="synonym">Citrus aurantium var. sinensis</name>
    <dbReference type="NCBI Taxonomy" id="2711"/>
    <lineage>
        <taxon>Eukaryota</taxon>
        <taxon>Viridiplantae</taxon>
        <taxon>Streptophyta</taxon>
        <taxon>Embryophyta</taxon>
        <taxon>Tracheophyta</taxon>
        <taxon>Spermatophyta</taxon>
        <taxon>Magnoliopsida</taxon>
        <taxon>eudicotyledons</taxon>
        <taxon>Gunneridae</taxon>
        <taxon>Pentapetalae</taxon>
        <taxon>rosids</taxon>
        <taxon>malvids</taxon>
        <taxon>Sapindales</taxon>
        <taxon>Rutaceae</taxon>
        <taxon>Aurantioideae</taxon>
        <taxon>Citrus</taxon>
    </lineage>
</organism>
<reference evidence="2" key="1">
    <citation type="journal article" date="2023" name="Hortic. Res.">
        <title>A chromosome-level phased genome enabling allele-level studies in sweet orange: a case study on citrus Huanglongbing tolerance.</title>
        <authorList>
            <person name="Wu B."/>
            <person name="Yu Q."/>
            <person name="Deng Z."/>
            <person name="Duan Y."/>
            <person name="Luo F."/>
            <person name="Gmitter F. Jr."/>
        </authorList>
    </citation>
    <scope>NUCLEOTIDE SEQUENCE [LARGE SCALE GENOMIC DNA]</scope>
    <source>
        <strain evidence="2">cv. Valencia</strain>
    </source>
</reference>
<sequence length="662" mass="71672">MRLHPNSDLNFAIYTFTDRDCDNKGYNGEIVMIRMCKEIYEMTDDDSMTEDSHHTFSSDDSAISTDGSSQTRQRKKRKWDQPAESLINFPLASFGISLPGVPVAPVVPAPAAAAFFTNPPVASGATVPPVVLQGPLPPKFNQPKVQDELIIAREIVINDSESSVRYKLTKRHTQEEIQKCTGAVVITRGKYRLPNAPPDGEKPLYLHISAGAHLKETAERILAVDHAAAMVEEMLKQGHAGFPTLQTAMGNGVQAMSTSVFLGFDADASLNIAARIRGPNDQYINHIMNETGATVLLRGRGSGNSEGLQGEEVHQPLHLFLSSNNPKSLEEAKRLAENLLDTISAECGASRVSSCKVYNAVPPPQQLLTGIQGFGNEQKLNAGSAAILTSTVNLSSVPLAPSVPGVTTVYSQGMMLPSGGILNSVQPQQNIVGYPQPVSTGGTSYSGYEGIYPQATPLQQVALALRQSSSPLTSLVTPTASVSSTATTSTTSTAMSEKEKRPPQKRKFQELPVGSKGPAKHNQVFSLTFYEANRSISYLSVWTIDILVQQWFLCFTFPYNVSLETLEGSEISNRSELSANLDVRNVSNMPPPSKLVQPIDNGMPHPPPRNMPPPPPPKFTLLAPTAKLHDKNNSLNKTKSDNIPVVSDTLVKLMEYGEDDDD</sequence>